<dbReference type="AlphaFoldDB" id="A0AAN6WUK9"/>
<dbReference type="Proteomes" id="UP001302126">
    <property type="component" value="Unassembled WGS sequence"/>
</dbReference>
<keyword evidence="3" id="KW-1185">Reference proteome</keyword>
<evidence type="ECO:0000313" key="2">
    <source>
        <dbReference type="EMBL" id="KAK4187786.1"/>
    </source>
</evidence>
<name>A0AAN6WUK9_9PEZI</name>
<reference evidence="2" key="2">
    <citation type="submission" date="2023-05" db="EMBL/GenBank/DDBJ databases">
        <authorList>
            <consortium name="Lawrence Berkeley National Laboratory"/>
            <person name="Steindorff A."/>
            <person name="Hensen N."/>
            <person name="Bonometti L."/>
            <person name="Westerberg I."/>
            <person name="Brannstrom I.O."/>
            <person name="Guillou S."/>
            <person name="Cros-Aarteil S."/>
            <person name="Calhoun S."/>
            <person name="Haridas S."/>
            <person name="Kuo A."/>
            <person name="Mondo S."/>
            <person name="Pangilinan J."/>
            <person name="Riley R."/>
            <person name="Labutti K."/>
            <person name="Andreopoulos B."/>
            <person name="Lipzen A."/>
            <person name="Chen C."/>
            <person name="Yanf M."/>
            <person name="Daum C."/>
            <person name="Ng V."/>
            <person name="Clum A."/>
            <person name="Ohm R."/>
            <person name="Martin F."/>
            <person name="Silar P."/>
            <person name="Natvig D."/>
            <person name="Lalanne C."/>
            <person name="Gautier V."/>
            <person name="Ament-Velasquez S.L."/>
            <person name="Kruys A."/>
            <person name="Hutchinson M.I."/>
            <person name="Powell A.J."/>
            <person name="Barry K."/>
            <person name="Miller A.N."/>
            <person name="Grigoriev I.V."/>
            <person name="Debuchy R."/>
            <person name="Gladieux P."/>
            <person name="Thoren M.H."/>
            <person name="Johannesson H."/>
        </authorList>
    </citation>
    <scope>NUCLEOTIDE SEQUENCE</scope>
    <source>
        <strain evidence="2">PSN309</strain>
    </source>
</reference>
<keyword evidence="1" id="KW-0812">Transmembrane</keyword>
<protein>
    <submittedName>
        <fullName evidence="2">Uncharacterized protein</fullName>
    </submittedName>
</protein>
<organism evidence="2 3">
    <name type="scientific">Podospora australis</name>
    <dbReference type="NCBI Taxonomy" id="1536484"/>
    <lineage>
        <taxon>Eukaryota</taxon>
        <taxon>Fungi</taxon>
        <taxon>Dikarya</taxon>
        <taxon>Ascomycota</taxon>
        <taxon>Pezizomycotina</taxon>
        <taxon>Sordariomycetes</taxon>
        <taxon>Sordariomycetidae</taxon>
        <taxon>Sordariales</taxon>
        <taxon>Podosporaceae</taxon>
        <taxon>Podospora</taxon>
    </lineage>
</organism>
<sequence>MSVRTTTMQHTLQILPREQTPRAAKQRGQRQITECQNGRILEHQDKLGVSTLGTHYQLQQYLTLLPSFFSSAVICVCLASNGISVTTILITRFWQHVFEMGPGPRCKGDVLNESRHPVSESNEALRWFETVTGSFQTHLGGMRGQWSKGVV</sequence>
<accession>A0AAN6WUK9</accession>
<feature type="transmembrane region" description="Helical" evidence="1">
    <location>
        <begin position="68"/>
        <end position="90"/>
    </location>
</feature>
<reference evidence="2" key="1">
    <citation type="journal article" date="2023" name="Mol. Phylogenet. Evol.">
        <title>Genome-scale phylogeny and comparative genomics of the fungal order Sordariales.</title>
        <authorList>
            <person name="Hensen N."/>
            <person name="Bonometti L."/>
            <person name="Westerberg I."/>
            <person name="Brannstrom I.O."/>
            <person name="Guillou S."/>
            <person name="Cros-Aarteil S."/>
            <person name="Calhoun S."/>
            <person name="Haridas S."/>
            <person name="Kuo A."/>
            <person name="Mondo S."/>
            <person name="Pangilinan J."/>
            <person name="Riley R."/>
            <person name="LaButti K."/>
            <person name="Andreopoulos B."/>
            <person name="Lipzen A."/>
            <person name="Chen C."/>
            <person name="Yan M."/>
            <person name="Daum C."/>
            <person name="Ng V."/>
            <person name="Clum A."/>
            <person name="Steindorff A."/>
            <person name="Ohm R.A."/>
            <person name="Martin F."/>
            <person name="Silar P."/>
            <person name="Natvig D.O."/>
            <person name="Lalanne C."/>
            <person name="Gautier V."/>
            <person name="Ament-Velasquez S.L."/>
            <person name="Kruys A."/>
            <person name="Hutchinson M.I."/>
            <person name="Powell A.J."/>
            <person name="Barry K."/>
            <person name="Miller A.N."/>
            <person name="Grigoriev I.V."/>
            <person name="Debuchy R."/>
            <person name="Gladieux P."/>
            <person name="Hiltunen Thoren M."/>
            <person name="Johannesson H."/>
        </authorList>
    </citation>
    <scope>NUCLEOTIDE SEQUENCE</scope>
    <source>
        <strain evidence="2">PSN309</strain>
    </source>
</reference>
<evidence type="ECO:0000313" key="3">
    <source>
        <dbReference type="Proteomes" id="UP001302126"/>
    </source>
</evidence>
<keyword evidence="1" id="KW-0472">Membrane</keyword>
<keyword evidence="1" id="KW-1133">Transmembrane helix</keyword>
<gene>
    <name evidence="2" type="ORF">QBC35DRAFT_532241</name>
</gene>
<comment type="caution">
    <text evidence="2">The sequence shown here is derived from an EMBL/GenBank/DDBJ whole genome shotgun (WGS) entry which is preliminary data.</text>
</comment>
<proteinExistence type="predicted"/>
<evidence type="ECO:0000256" key="1">
    <source>
        <dbReference type="SAM" id="Phobius"/>
    </source>
</evidence>
<dbReference type="EMBL" id="MU864397">
    <property type="protein sequence ID" value="KAK4187786.1"/>
    <property type="molecule type" value="Genomic_DNA"/>
</dbReference>